<name>A0A2C5WX22_9PEZI</name>
<keyword evidence="3" id="KW-0812">Transmembrane</keyword>
<gene>
    <name evidence="8" type="ORF">CFIMG_004518RAa</name>
</gene>
<keyword evidence="6" id="KW-0472">Membrane</keyword>
<protein>
    <recommendedName>
        <fullName evidence="10">Glycosyltransferase family 31 protein</fullName>
    </recommendedName>
</protein>
<evidence type="ECO:0000256" key="5">
    <source>
        <dbReference type="ARBA" id="ARBA00022989"/>
    </source>
</evidence>
<accession>A0A2C5WX22</accession>
<dbReference type="PANTHER" id="PTHR23033:SF40">
    <property type="entry name" value="APPLE DOMAIN-CONTAINING PROTEIN"/>
    <property type="match status" value="1"/>
</dbReference>
<keyword evidence="4" id="KW-0735">Signal-anchor</keyword>
<dbReference type="InterPro" id="IPR026050">
    <property type="entry name" value="C1GALT1/C1GALT1_chp1"/>
</dbReference>
<evidence type="ECO:0000256" key="7">
    <source>
        <dbReference type="SAM" id="MobiDB-lite"/>
    </source>
</evidence>
<comment type="caution">
    <text evidence="8">The sequence shown here is derived from an EMBL/GenBank/DDBJ whole genome shotgun (WGS) entry which is preliminary data.</text>
</comment>
<feature type="compositionally biased region" description="Low complexity" evidence="7">
    <location>
        <begin position="51"/>
        <end position="63"/>
    </location>
</feature>
<dbReference type="Proteomes" id="UP000222788">
    <property type="component" value="Unassembled WGS sequence"/>
</dbReference>
<dbReference type="PANTHER" id="PTHR23033">
    <property type="entry name" value="BETA1,3-GALACTOSYLTRANSFERASE"/>
    <property type="match status" value="1"/>
</dbReference>
<dbReference type="EMBL" id="APWK03000114">
    <property type="protein sequence ID" value="PHH50745.1"/>
    <property type="molecule type" value="Genomic_DNA"/>
</dbReference>
<reference evidence="8 9" key="2">
    <citation type="journal article" date="2013" name="IMA Fungus">
        <title>IMA Genome-F 1: Ceratocystis fimbriata: Draft nuclear genome sequence for the plant pathogen, Ceratocystis fimbriata.</title>
        <authorList>
            <person name="Wilken P.M."/>
            <person name="Steenkamp E.T."/>
            <person name="Wingfield M.J."/>
            <person name="de Beer Z.W."/>
            <person name="Wingfield B.D."/>
        </authorList>
    </citation>
    <scope>NUCLEOTIDE SEQUENCE [LARGE SCALE GENOMIC DNA]</scope>
    <source>
        <strain evidence="8 9">CBS 114723</strain>
    </source>
</reference>
<sequence>MGLSADSLPAMPRTVLLMLSRRRVMVMVLLVIMLMGFTLAPNSFIPSNLAESSAAAPAHQQPQDGSHSTHEPKPQTTNIENHNGANDATSAAAASPVATENALIPQNLDQPARRLDPVCDHFPDTSNILIIMKTGATESFSRIPTQLLTVLRCIPEYFIYSDMEQTISGFHVRNALDTVLQEAMDENPDFDLYRRQQQCVIDQDTCNADQSGSHNGASDGWNLDKYKNIHIAEKVWAMRPNYDWYMTIDADTYVMWPTLMQWLKTLDPKRPQYLGNVALLGSFPFGHGGSGYLLSKAAMEEFVGKHPGVANAYDVPVKSVCCGDYMFAQSIKDKVGLDIQQMWPTINGDKPYTMAFSRSQWCHPIVTMHHMNSEEVATFWDFESSQYSTTDDVKNKPMLIKDIYTKFVAPRVKERIDIWDNMSDDILLFDKNDERTHKWQDWEISRIPKDEEMTPALRDAYHSVENCKAACDSFNDCFQWRFHNGLCSFSRSFRLGRPHHDDDRGRWVSGWNLSRIQEFIDHEGECTSIHWPAPSL</sequence>
<dbReference type="FunFam" id="3.90.550.50:FF:000039">
    <property type="entry name" value="WGS project CABT00000000 data, contig 2.9"/>
    <property type="match status" value="1"/>
</dbReference>
<feature type="compositionally biased region" description="Polar residues" evidence="7">
    <location>
        <begin position="74"/>
        <end position="84"/>
    </location>
</feature>
<feature type="compositionally biased region" description="Low complexity" evidence="7">
    <location>
        <begin position="85"/>
        <end position="96"/>
    </location>
</feature>
<evidence type="ECO:0008006" key="10">
    <source>
        <dbReference type="Google" id="ProtNLM"/>
    </source>
</evidence>
<keyword evidence="5" id="KW-1133">Transmembrane helix</keyword>
<dbReference type="GO" id="GO:0016020">
    <property type="term" value="C:membrane"/>
    <property type="evidence" value="ECO:0007669"/>
    <property type="project" value="UniProtKB-SubCell"/>
</dbReference>
<reference evidence="8 9" key="1">
    <citation type="journal article" date="2013" name="Fungal Biol.">
        <title>Analysis of microsatellite markers in the genome of the plant pathogen Ceratocystis fimbriata.</title>
        <authorList>
            <person name="Simpson M.C."/>
            <person name="Wilken P.M."/>
            <person name="Coetzee M.P."/>
            <person name="Wingfield M.J."/>
            <person name="Wingfield B.D."/>
        </authorList>
    </citation>
    <scope>NUCLEOTIDE SEQUENCE [LARGE SCALE GENOMIC DNA]</scope>
    <source>
        <strain evidence="8 9">CBS 114723</strain>
    </source>
</reference>
<evidence type="ECO:0000256" key="4">
    <source>
        <dbReference type="ARBA" id="ARBA00022968"/>
    </source>
</evidence>
<keyword evidence="9" id="KW-1185">Reference proteome</keyword>
<evidence type="ECO:0000256" key="6">
    <source>
        <dbReference type="ARBA" id="ARBA00023136"/>
    </source>
</evidence>
<comment type="subcellular location">
    <subcellularLocation>
        <location evidence="1">Membrane</location>
        <topology evidence="1">Single-pass type II membrane protein</topology>
    </subcellularLocation>
</comment>
<dbReference type="AlphaFoldDB" id="A0A2C5WX22"/>
<proteinExistence type="inferred from homology"/>
<feature type="region of interest" description="Disordered" evidence="7">
    <location>
        <begin position="51"/>
        <end position="96"/>
    </location>
</feature>
<dbReference type="OrthoDB" id="414175at2759"/>
<evidence type="ECO:0000256" key="1">
    <source>
        <dbReference type="ARBA" id="ARBA00004606"/>
    </source>
</evidence>
<evidence type="ECO:0000256" key="2">
    <source>
        <dbReference type="ARBA" id="ARBA00006462"/>
    </source>
</evidence>
<evidence type="ECO:0000256" key="3">
    <source>
        <dbReference type="ARBA" id="ARBA00022692"/>
    </source>
</evidence>
<evidence type="ECO:0000313" key="8">
    <source>
        <dbReference type="EMBL" id="PHH50745.1"/>
    </source>
</evidence>
<dbReference type="STRING" id="1035309.A0A2C5WX22"/>
<organism evidence="8 9">
    <name type="scientific">Ceratocystis fimbriata CBS 114723</name>
    <dbReference type="NCBI Taxonomy" id="1035309"/>
    <lineage>
        <taxon>Eukaryota</taxon>
        <taxon>Fungi</taxon>
        <taxon>Dikarya</taxon>
        <taxon>Ascomycota</taxon>
        <taxon>Pezizomycotina</taxon>
        <taxon>Sordariomycetes</taxon>
        <taxon>Hypocreomycetidae</taxon>
        <taxon>Microascales</taxon>
        <taxon>Ceratocystidaceae</taxon>
        <taxon>Ceratocystis</taxon>
    </lineage>
</organism>
<comment type="similarity">
    <text evidence="2">Belongs to the glycosyltransferase 31 family. Beta3-Gal-T subfamily.</text>
</comment>
<dbReference type="Gene3D" id="3.90.550.50">
    <property type="match status" value="1"/>
</dbReference>
<evidence type="ECO:0000313" key="9">
    <source>
        <dbReference type="Proteomes" id="UP000222788"/>
    </source>
</evidence>